<proteinExistence type="predicted"/>
<gene>
    <name evidence="2" type="ORF">DB43_FK00060</name>
</gene>
<dbReference type="EMBL" id="JSAM01000055">
    <property type="protein sequence ID" value="KIA77901.1"/>
    <property type="molecule type" value="Genomic_DNA"/>
</dbReference>
<name>A0A0C1C2V0_9BACT</name>
<dbReference type="RefSeq" id="WP_039376778.1">
    <property type="nucleotide sequence ID" value="NZ_JASBUT010000036.1"/>
</dbReference>
<evidence type="ECO:0000313" key="3">
    <source>
        <dbReference type="Proteomes" id="UP000031307"/>
    </source>
</evidence>
<sequence>MPTIKPTDNAYPHFLAHKTSSQKKRDSLKGVEGNGTSSLINPSFKGIWPKKDVKELKTVANVRKYFESPIPAIQQHFHKRISLIFLQAVVCYGTNLKFREGHTIHQGFNAEGMFGISFQAAHSATLPCLYAKEGKGKETIFLYRSGYYDESNATIDLEKAINDADRAIDEKYRESLLRNHSINLLNSASKRELTPEKVVRYFLPAMQEVIEDVLSREKDAAVKGVLEFYRDEGASLAHYVFQQENIDLWLNLNLEGIPEQEKKSLRPHLYELRYQMIQADQKAQSMINSKIEDTFKFLKKGTKTRFFESFFFHGLFEKCDDSMRIMLSKLLNISNFHLDQATREVKVNMAIHSSLKEQAITISKLSKKVHKAINSPMKEREKRIAKVKMRIEALTEDQSEIFNILFYKRLYEQAHAEEDKDLINKLLKIKETKVDEGINKNTRSVAAEKYLSDYEELFEEVIEVAIKEIEELKNETKKFQRKLFKALRKAFKMKNESFIDRYKTKNPNLKMDNEILKDLDSGEMEFSRRMIQRISGVFGINKTLFYPSHFAEIYE</sequence>
<evidence type="ECO:0000256" key="1">
    <source>
        <dbReference type="SAM" id="Coils"/>
    </source>
</evidence>
<dbReference type="AlphaFoldDB" id="A0A0C1C2V0"/>
<dbReference type="Proteomes" id="UP000031307">
    <property type="component" value="Unassembled WGS sequence"/>
</dbReference>
<accession>A0A0C1C2V0</accession>
<evidence type="ECO:0000313" key="2">
    <source>
        <dbReference type="EMBL" id="KIA77901.1"/>
    </source>
</evidence>
<protein>
    <submittedName>
        <fullName evidence="2">Uncharacterized protein</fullName>
    </submittedName>
</protein>
<feature type="coiled-coil region" evidence="1">
    <location>
        <begin position="455"/>
        <end position="489"/>
    </location>
</feature>
<comment type="caution">
    <text evidence="2">The sequence shown here is derived from an EMBL/GenBank/DDBJ whole genome shotgun (WGS) entry which is preliminary data.</text>
</comment>
<dbReference type="PATRIC" id="fig|83552.4.peg.904"/>
<keyword evidence="1" id="KW-0175">Coiled coil</keyword>
<organism evidence="2 3">
    <name type="scientific">Parachlamydia acanthamoebae</name>
    <dbReference type="NCBI Taxonomy" id="83552"/>
    <lineage>
        <taxon>Bacteria</taxon>
        <taxon>Pseudomonadati</taxon>
        <taxon>Chlamydiota</taxon>
        <taxon>Chlamydiia</taxon>
        <taxon>Parachlamydiales</taxon>
        <taxon>Parachlamydiaceae</taxon>
        <taxon>Parachlamydia</taxon>
    </lineage>
</organism>
<reference evidence="2 3" key="1">
    <citation type="journal article" date="2014" name="Mol. Biol. Evol.">
        <title>Massive expansion of Ubiquitination-related gene families within the Chlamydiae.</title>
        <authorList>
            <person name="Domman D."/>
            <person name="Collingro A."/>
            <person name="Lagkouvardos I."/>
            <person name="Gehre L."/>
            <person name="Weinmaier T."/>
            <person name="Rattei T."/>
            <person name="Subtil A."/>
            <person name="Horn M."/>
        </authorList>
    </citation>
    <scope>NUCLEOTIDE SEQUENCE [LARGE SCALE GENOMIC DNA]</scope>
    <source>
        <strain evidence="2 3">OEW1</strain>
    </source>
</reference>